<comment type="caution">
    <text evidence="1">The sequence shown here is derived from an EMBL/GenBank/DDBJ whole genome shotgun (WGS) entry which is preliminary data.</text>
</comment>
<dbReference type="EMBL" id="CAJJDO010000056">
    <property type="protein sequence ID" value="CAD8172210.1"/>
    <property type="molecule type" value="Genomic_DNA"/>
</dbReference>
<organism evidence="1 2">
    <name type="scientific">Paramecium pentaurelia</name>
    <dbReference type="NCBI Taxonomy" id="43138"/>
    <lineage>
        <taxon>Eukaryota</taxon>
        <taxon>Sar</taxon>
        <taxon>Alveolata</taxon>
        <taxon>Ciliophora</taxon>
        <taxon>Intramacronucleata</taxon>
        <taxon>Oligohymenophorea</taxon>
        <taxon>Peniculida</taxon>
        <taxon>Parameciidae</taxon>
        <taxon>Paramecium</taxon>
    </lineage>
</organism>
<gene>
    <name evidence="1" type="ORF">PPENT_87.1.T0560159</name>
</gene>
<sequence>MQEDSLLKIPLLKSLKNLMLTLKDPDQIQDKVLNMQQDKDKLIIYIDNKV</sequence>
<keyword evidence="2" id="KW-1185">Reference proteome</keyword>
<proteinExistence type="predicted"/>
<protein>
    <submittedName>
        <fullName evidence="1">Uncharacterized protein</fullName>
    </submittedName>
</protein>
<evidence type="ECO:0000313" key="2">
    <source>
        <dbReference type="Proteomes" id="UP000689195"/>
    </source>
</evidence>
<dbReference type="AlphaFoldDB" id="A0A8S1V4B7"/>
<evidence type="ECO:0000313" key="1">
    <source>
        <dbReference type="EMBL" id="CAD8172210.1"/>
    </source>
</evidence>
<accession>A0A8S1V4B7</accession>
<name>A0A8S1V4B7_9CILI</name>
<reference evidence="1" key="1">
    <citation type="submission" date="2021-01" db="EMBL/GenBank/DDBJ databases">
        <authorList>
            <consortium name="Genoscope - CEA"/>
            <person name="William W."/>
        </authorList>
    </citation>
    <scope>NUCLEOTIDE SEQUENCE</scope>
</reference>
<dbReference type="Proteomes" id="UP000689195">
    <property type="component" value="Unassembled WGS sequence"/>
</dbReference>